<proteinExistence type="predicted"/>
<name>A0AAN8H000_9TELE</name>
<comment type="caution">
    <text evidence="1">The sequence shown here is derived from an EMBL/GenBank/DDBJ whole genome shotgun (WGS) entry which is preliminary data.</text>
</comment>
<sequence length="85" mass="9137">MCVSQLPQRLPGYTLSILIHVSLLTPDFDPSLGLMTGITPINPMMPGLGLAHPPLSQDAPVVKEIIHCNSCTLFPPNHSKSPLLL</sequence>
<dbReference type="EMBL" id="JAULUE010002053">
    <property type="protein sequence ID" value="KAK5896782.1"/>
    <property type="molecule type" value="Genomic_DNA"/>
</dbReference>
<dbReference type="GO" id="GO:0016491">
    <property type="term" value="F:oxidoreductase activity"/>
    <property type="evidence" value="ECO:0007669"/>
    <property type="project" value="InterPro"/>
</dbReference>
<protein>
    <submittedName>
        <fullName evidence="1">Uncharacterized protein</fullName>
    </submittedName>
</protein>
<reference evidence="1 2" key="1">
    <citation type="journal article" date="2023" name="Mol. Biol. Evol.">
        <title>Genomics of Secondarily Temperate Adaptation in the Only Non-Antarctic Icefish.</title>
        <authorList>
            <person name="Rivera-Colon A.G."/>
            <person name="Rayamajhi N."/>
            <person name="Minhas B.F."/>
            <person name="Madrigal G."/>
            <person name="Bilyk K.T."/>
            <person name="Yoon V."/>
            <person name="Hune M."/>
            <person name="Gregory S."/>
            <person name="Cheng C.H.C."/>
            <person name="Catchen J.M."/>
        </authorList>
    </citation>
    <scope>NUCLEOTIDE SEQUENCE [LARGE SCALE GENOMIC DNA]</scope>
    <source>
        <strain evidence="1">JC2023a</strain>
    </source>
</reference>
<dbReference type="InterPro" id="IPR038876">
    <property type="entry name" value="ENOX"/>
</dbReference>
<keyword evidence="2" id="KW-1185">Reference proteome</keyword>
<dbReference type="GO" id="GO:0009897">
    <property type="term" value="C:external side of plasma membrane"/>
    <property type="evidence" value="ECO:0007669"/>
    <property type="project" value="InterPro"/>
</dbReference>
<organism evidence="1 2">
    <name type="scientific">Champsocephalus esox</name>
    <name type="common">pike icefish</name>
    <dbReference type="NCBI Taxonomy" id="159716"/>
    <lineage>
        <taxon>Eukaryota</taxon>
        <taxon>Metazoa</taxon>
        <taxon>Chordata</taxon>
        <taxon>Craniata</taxon>
        <taxon>Vertebrata</taxon>
        <taxon>Euteleostomi</taxon>
        <taxon>Actinopterygii</taxon>
        <taxon>Neopterygii</taxon>
        <taxon>Teleostei</taxon>
        <taxon>Neoteleostei</taxon>
        <taxon>Acanthomorphata</taxon>
        <taxon>Eupercaria</taxon>
        <taxon>Perciformes</taxon>
        <taxon>Notothenioidei</taxon>
        <taxon>Channichthyidae</taxon>
        <taxon>Champsocephalus</taxon>
    </lineage>
</organism>
<dbReference type="Proteomes" id="UP001335648">
    <property type="component" value="Unassembled WGS sequence"/>
</dbReference>
<evidence type="ECO:0000313" key="2">
    <source>
        <dbReference type="Proteomes" id="UP001335648"/>
    </source>
</evidence>
<dbReference type="PANTHER" id="PTHR16001:SF7">
    <property type="entry name" value="ECTO-NOX DISULFIDE-THIOL EXCHANGER 2"/>
    <property type="match status" value="1"/>
</dbReference>
<dbReference type="PANTHER" id="PTHR16001">
    <property type="entry name" value="ECTO-NOX DISULFIDE-THIOL EXCHANGER"/>
    <property type="match status" value="1"/>
</dbReference>
<accession>A0AAN8H000</accession>
<dbReference type="AlphaFoldDB" id="A0AAN8H000"/>
<gene>
    <name evidence="1" type="ORF">CesoFtcFv8_009909</name>
</gene>
<evidence type="ECO:0000313" key="1">
    <source>
        <dbReference type="EMBL" id="KAK5896782.1"/>
    </source>
</evidence>
<dbReference type="GO" id="GO:0007624">
    <property type="term" value="P:ultradian rhythm"/>
    <property type="evidence" value="ECO:0007669"/>
    <property type="project" value="InterPro"/>
</dbReference>